<dbReference type="Gene3D" id="3.30.70.3490">
    <property type="match status" value="1"/>
</dbReference>
<comment type="caution">
    <text evidence="3">The sequence shown here is derived from an EMBL/GenBank/DDBJ whole genome shotgun (WGS) entry which is preliminary data.</text>
</comment>
<organism evidence="3 4">
    <name type="scientific">Mucor plumbeus</name>
    <dbReference type="NCBI Taxonomy" id="97098"/>
    <lineage>
        <taxon>Eukaryota</taxon>
        <taxon>Fungi</taxon>
        <taxon>Fungi incertae sedis</taxon>
        <taxon>Mucoromycota</taxon>
        <taxon>Mucoromycotina</taxon>
        <taxon>Mucoromycetes</taxon>
        <taxon>Mucorales</taxon>
        <taxon>Mucorineae</taxon>
        <taxon>Mucoraceae</taxon>
        <taxon>Mucor</taxon>
    </lineage>
</organism>
<dbReference type="Pfam" id="PF01237">
    <property type="entry name" value="Oxysterol_BP"/>
    <property type="match status" value="1"/>
</dbReference>
<evidence type="ECO:0000256" key="2">
    <source>
        <dbReference type="RuleBase" id="RU003844"/>
    </source>
</evidence>
<evidence type="ECO:0000256" key="1">
    <source>
        <dbReference type="ARBA" id="ARBA00008842"/>
    </source>
</evidence>
<dbReference type="GO" id="GO:0005829">
    <property type="term" value="C:cytosol"/>
    <property type="evidence" value="ECO:0007669"/>
    <property type="project" value="TreeGrafter"/>
</dbReference>
<evidence type="ECO:0000313" key="4">
    <source>
        <dbReference type="Proteomes" id="UP000650833"/>
    </source>
</evidence>
<dbReference type="EMBL" id="JAEPRC010000405">
    <property type="protein sequence ID" value="KAG2198036.1"/>
    <property type="molecule type" value="Genomic_DNA"/>
</dbReference>
<dbReference type="PANTHER" id="PTHR10972">
    <property type="entry name" value="OXYSTEROL-BINDING PROTEIN-RELATED"/>
    <property type="match status" value="1"/>
</dbReference>
<accession>A0A8H7UTH6</accession>
<dbReference type="GO" id="GO:0008142">
    <property type="term" value="F:oxysterol binding"/>
    <property type="evidence" value="ECO:0007669"/>
    <property type="project" value="TreeGrafter"/>
</dbReference>
<reference evidence="3" key="1">
    <citation type="submission" date="2020-12" db="EMBL/GenBank/DDBJ databases">
        <title>Metabolic potential, ecology and presence of endohyphal bacteria is reflected in genomic diversity of Mucoromycotina.</title>
        <authorList>
            <person name="Muszewska A."/>
            <person name="Okrasinska A."/>
            <person name="Steczkiewicz K."/>
            <person name="Drgas O."/>
            <person name="Orlowska M."/>
            <person name="Perlinska-Lenart U."/>
            <person name="Aleksandrzak-Piekarczyk T."/>
            <person name="Szatraj K."/>
            <person name="Zielenkiewicz U."/>
            <person name="Pilsyk S."/>
            <person name="Malc E."/>
            <person name="Mieczkowski P."/>
            <person name="Kruszewska J.S."/>
            <person name="Biernat P."/>
            <person name="Pawlowska J."/>
        </authorList>
    </citation>
    <scope>NUCLEOTIDE SEQUENCE</scope>
    <source>
        <strain evidence="3">CBS 226.32</strain>
    </source>
</reference>
<dbReference type="PANTHER" id="PTHR10972:SF184">
    <property type="entry name" value="OXYSTEROL-BINDING PROTEIN HOMOLOG 4-RELATED"/>
    <property type="match status" value="1"/>
</dbReference>
<dbReference type="GO" id="GO:0016020">
    <property type="term" value="C:membrane"/>
    <property type="evidence" value="ECO:0007669"/>
    <property type="project" value="TreeGrafter"/>
</dbReference>
<dbReference type="SUPFAM" id="SSF144000">
    <property type="entry name" value="Oxysterol-binding protein-like"/>
    <property type="match status" value="1"/>
</dbReference>
<name>A0A8H7UTH6_9FUNG</name>
<protein>
    <recommendedName>
        <fullName evidence="5">Oxysterol-binding protein</fullName>
    </recommendedName>
</protein>
<dbReference type="AlphaFoldDB" id="A0A8H7UTH6"/>
<sequence length="412" mass="47189">MFFILSNNQKKKKKKMTSVVPSGQMNNVDKIPTEQKSAFYSFLKSLASFTGDLSAVACPAFLLAPESLIEYSEYWAAQPELFAAIPEPDSEVERLLAFIKWFISYLNAAYRRRVPKGQWEKKPFNPVLGEQWFMDWKDVDGCGETEVLCEQVSHHPPVTGFYVKNDKAGVALNGHSGQKTRISSATLVCDQTGREVMTLKSRNNEKYLFTSPSLTVRGIWYAAPYVELIGTTYIQASTHCYASIEYSSRGWISGEKNHFKCLVRKNNSKGYLYKIEGQWSGKSTITDYKTKVTKPFLDINILKAAVAKIKPLEKMGEMETRRIWQKVSEAIRANDTAMAAKEKSIIENKKRAEKNERDKEGTQWEPVYFKWVENEPDVTKLQNMLSKVAKYKDEPNPNGNWVFRKELKKTKK</sequence>
<dbReference type="InterPro" id="IPR037239">
    <property type="entry name" value="OSBP_sf"/>
</dbReference>
<proteinExistence type="inferred from homology"/>
<dbReference type="OrthoDB" id="14833at2759"/>
<dbReference type="Proteomes" id="UP000650833">
    <property type="component" value="Unassembled WGS sequence"/>
</dbReference>
<gene>
    <name evidence="3" type="ORF">INT46_000582</name>
</gene>
<comment type="similarity">
    <text evidence="1 2">Belongs to the OSBP family.</text>
</comment>
<keyword evidence="4" id="KW-1185">Reference proteome</keyword>
<evidence type="ECO:0000313" key="3">
    <source>
        <dbReference type="EMBL" id="KAG2198036.1"/>
    </source>
</evidence>
<dbReference type="Gene3D" id="1.10.287.2720">
    <property type="match status" value="1"/>
</dbReference>
<dbReference type="Gene3D" id="6.10.250.1430">
    <property type="match status" value="1"/>
</dbReference>
<evidence type="ECO:0008006" key="5">
    <source>
        <dbReference type="Google" id="ProtNLM"/>
    </source>
</evidence>
<dbReference type="InterPro" id="IPR000648">
    <property type="entry name" value="Oxysterol-bd"/>
</dbReference>
<dbReference type="Gene3D" id="2.40.160.120">
    <property type="match status" value="1"/>
</dbReference>
<dbReference type="InterPro" id="IPR018494">
    <property type="entry name" value="Oxysterol-bd_CS"/>
</dbReference>
<dbReference type="PROSITE" id="PS01013">
    <property type="entry name" value="OSBP"/>
    <property type="match status" value="1"/>
</dbReference>